<dbReference type="InterPro" id="IPR027417">
    <property type="entry name" value="P-loop_NTPase"/>
</dbReference>
<keyword evidence="2" id="KW-0378">Hydrolase</keyword>
<dbReference type="PANTHER" id="PTHR35372:SF2">
    <property type="entry name" value="SF3 HELICASE DOMAIN-CONTAINING PROTEIN"/>
    <property type="match status" value="1"/>
</dbReference>
<feature type="compositionally biased region" description="Basic and acidic residues" evidence="4">
    <location>
        <begin position="13"/>
        <end position="23"/>
    </location>
</feature>
<dbReference type="Gene3D" id="3.40.50.300">
    <property type="entry name" value="P-loop containing nucleotide triphosphate hydrolases"/>
    <property type="match status" value="1"/>
</dbReference>
<dbReference type="InterPro" id="IPR051620">
    <property type="entry name" value="ORF904-like_C"/>
</dbReference>
<keyword evidence="7" id="KW-1185">Reference proteome</keyword>
<evidence type="ECO:0000256" key="3">
    <source>
        <dbReference type="ARBA" id="ARBA00022840"/>
    </source>
</evidence>
<dbReference type="PANTHER" id="PTHR35372">
    <property type="entry name" value="ATP BINDING PROTEIN-RELATED"/>
    <property type="match status" value="1"/>
</dbReference>
<evidence type="ECO:0000313" key="7">
    <source>
        <dbReference type="Proteomes" id="UP001568358"/>
    </source>
</evidence>
<accession>A0ABV4JXJ7</accession>
<reference evidence="6 7" key="1">
    <citation type="submission" date="2024-07" db="EMBL/GenBank/DDBJ databases">
        <title>Active virus-host system and metabolic interactions in a Lokiarchaeon culture.</title>
        <authorList>
            <person name="Ponce Toledo R.I."/>
            <person name="Rodrigues Oliveira T."/>
            <person name="Schleper C."/>
        </authorList>
    </citation>
    <scope>NUCLEOTIDE SEQUENCE [LARGE SCALE GENOMIC DNA]</scope>
    <source>
        <strain evidence="6 7">B35</strain>
    </source>
</reference>
<dbReference type="PROSITE" id="PS51206">
    <property type="entry name" value="SF3_HELICASE_1"/>
    <property type="match status" value="1"/>
</dbReference>
<feature type="region of interest" description="Disordered" evidence="4">
    <location>
        <begin position="1"/>
        <end position="23"/>
    </location>
</feature>
<keyword evidence="3" id="KW-0067">ATP-binding</keyword>
<dbReference type="SUPFAM" id="SSF52540">
    <property type="entry name" value="P-loop containing nucleoside triphosphate hydrolases"/>
    <property type="match status" value="1"/>
</dbReference>
<comment type="caution">
    <text evidence="6">The sequence shown here is derived from an EMBL/GenBank/DDBJ whole genome shotgun (WGS) entry which is preliminary data.</text>
</comment>
<evidence type="ECO:0000259" key="5">
    <source>
        <dbReference type="PROSITE" id="PS51206"/>
    </source>
</evidence>
<proteinExistence type="predicted"/>
<feature type="domain" description="SF3 helicase" evidence="5">
    <location>
        <begin position="269"/>
        <end position="430"/>
    </location>
</feature>
<evidence type="ECO:0000313" key="6">
    <source>
        <dbReference type="EMBL" id="MEZ6854384.1"/>
    </source>
</evidence>
<evidence type="ECO:0000256" key="4">
    <source>
        <dbReference type="SAM" id="MobiDB-lite"/>
    </source>
</evidence>
<dbReference type="RefSeq" id="WP_371150870.1">
    <property type="nucleotide sequence ID" value="NZ_JBFSOO010000010.1"/>
</dbReference>
<evidence type="ECO:0000256" key="2">
    <source>
        <dbReference type="ARBA" id="ARBA00022801"/>
    </source>
</evidence>
<keyword evidence="1" id="KW-0547">Nucleotide-binding</keyword>
<dbReference type="Pfam" id="PF19263">
    <property type="entry name" value="DUF5906"/>
    <property type="match status" value="1"/>
</dbReference>
<protein>
    <submittedName>
        <fullName evidence="6">Phage/plasmid primase, P4 family</fullName>
    </submittedName>
</protein>
<dbReference type="InterPro" id="IPR014818">
    <property type="entry name" value="Phage/plasmid_primase_P4_C"/>
</dbReference>
<evidence type="ECO:0000256" key="1">
    <source>
        <dbReference type="ARBA" id="ARBA00022741"/>
    </source>
</evidence>
<dbReference type="InterPro" id="IPR006500">
    <property type="entry name" value="Helicase_put_C_phage/plasmid"/>
</dbReference>
<dbReference type="InterPro" id="IPR014015">
    <property type="entry name" value="Helicase_SF3_DNA-vir"/>
</dbReference>
<dbReference type="InterPro" id="IPR045455">
    <property type="entry name" value="NrS-1_pol-like_helicase"/>
</dbReference>
<sequence length="571" mass="65003">MHNAPEFTPSEIQGKHPSEMSRDELRAVISRQVAEEKQLAWDEACVKFPNKLDVKRETPPPSYALWQGLAPKEEKPESYTPKQIQFYMNRNELGDLEMLLNKSRGKYCFDKKAGAWWMFDGVWQPDAVSEFGREVMNLANHYDKAAKMQWKVVKDPKTIEEGKLTEAKALHKAFTSRAKSLRGSSRRSSVLRTAVVGMDSMAMSGEEWDKYPTLLATPNGYVDLETGKLYPPDPKMFIRQRSPYPYLGLQARDPFFDDMVEKLLCSSHDLMAYVQKVVGYASTGNLTHKEFYAAYGPMGNNGKSMFFNAICDVLGDYAATLRTELLLEGKGLSNEDPFWIALRNKRMAVASEAKKGSKFSMDRIKLVTGSDATVVRGLYEAPTEIRMPCKLFLHTNYIPRAHGGDRAFMDRLRIIPFMARFVSDLNAVDECKHIYMGRPMNEIDFRLKKAGSAILTYIVNGAKMYLNSMNLTPPEEVRNQTEEYIEDVDVIGEFIKIRCILGEKEKCQVKPFYNAFKAFCTNERAIPEKGIPAFGSFVSDLVRRDGITKKTTNYAFFHGICLRPEFRTEGL</sequence>
<gene>
    <name evidence="6" type="ORF">AB2Z07_12740</name>
</gene>
<dbReference type="Pfam" id="PF08706">
    <property type="entry name" value="D5_N"/>
    <property type="match status" value="1"/>
</dbReference>
<organism evidence="6 7">
    <name type="scientific">Halodesulfovibrio aestuarii</name>
    <dbReference type="NCBI Taxonomy" id="126333"/>
    <lineage>
        <taxon>Bacteria</taxon>
        <taxon>Pseudomonadati</taxon>
        <taxon>Thermodesulfobacteriota</taxon>
        <taxon>Desulfovibrionia</taxon>
        <taxon>Desulfovibrionales</taxon>
        <taxon>Desulfovibrionaceae</taxon>
        <taxon>Halodesulfovibrio</taxon>
    </lineage>
</organism>
<dbReference type="Proteomes" id="UP001568358">
    <property type="component" value="Unassembled WGS sequence"/>
</dbReference>
<name>A0ABV4JXJ7_9BACT</name>
<dbReference type="SMART" id="SM00885">
    <property type="entry name" value="D5_N"/>
    <property type="match status" value="1"/>
</dbReference>
<dbReference type="NCBIfam" id="TIGR01613">
    <property type="entry name" value="primase_Cterm"/>
    <property type="match status" value="1"/>
</dbReference>
<dbReference type="EMBL" id="JBFSOO010000010">
    <property type="protein sequence ID" value="MEZ6854384.1"/>
    <property type="molecule type" value="Genomic_DNA"/>
</dbReference>